<dbReference type="Proteomes" id="UP000650833">
    <property type="component" value="Unassembled WGS sequence"/>
</dbReference>
<reference evidence="2" key="1">
    <citation type="submission" date="2020-12" db="EMBL/GenBank/DDBJ databases">
        <title>Metabolic potential, ecology and presence of endohyphal bacteria is reflected in genomic diversity of Mucoromycotina.</title>
        <authorList>
            <person name="Muszewska A."/>
            <person name="Okrasinska A."/>
            <person name="Steczkiewicz K."/>
            <person name="Drgas O."/>
            <person name="Orlowska M."/>
            <person name="Perlinska-Lenart U."/>
            <person name="Aleksandrzak-Piekarczyk T."/>
            <person name="Szatraj K."/>
            <person name="Zielenkiewicz U."/>
            <person name="Pilsyk S."/>
            <person name="Malc E."/>
            <person name="Mieczkowski P."/>
            <person name="Kruszewska J.S."/>
            <person name="Biernat P."/>
            <person name="Pawlowska J."/>
        </authorList>
    </citation>
    <scope>NUCLEOTIDE SEQUENCE</scope>
    <source>
        <strain evidence="2">CBS 226.32</strain>
    </source>
</reference>
<comment type="caution">
    <text evidence="2">The sequence shown here is derived from an EMBL/GenBank/DDBJ whole genome shotgun (WGS) entry which is preliminary data.</text>
</comment>
<protein>
    <submittedName>
        <fullName evidence="2">Uncharacterized protein</fullName>
    </submittedName>
</protein>
<organism evidence="2 3">
    <name type="scientific">Mucor plumbeus</name>
    <dbReference type="NCBI Taxonomy" id="97098"/>
    <lineage>
        <taxon>Eukaryota</taxon>
        <taxon>Fungi</taxon>
        <taxon>Fungi incertae sedis</taxon>
        <taxon>Mucoromycota</taxon>
        <taxon>Mucoromycotina</taxon>
        <taxon>Mucoromycetes</taxon>
        <taxon>Mucorales</taxon>
        <taxon>Mucorineae</taxon>
        <taxon>Mucoraceae</taxon>
        <taxon>Mucor</taxon>
    </lineage>
</organism>
<accession>A0A8H7QSE5</accession>
<evidence type="ECO:0000313" key="2">
    <source>
        <dbReference type="EMBL" id="KAG2197898.1"/>
    </source>
</evidence>
<evidence type="ECO:0000313" key="3">
    <source>
        <dbReference type="Proteomes" id="UP000650833"/>
    </source>
</evidence>
<gene>
    <name evidence="2" type="ORF">INT46_008676</name>
</gene>
<name>A0A8H7QSE5_9FUNG</name>
<dbReference type="AlphaFoldDB" id="A0A8H7QSE5"/>
<sequence>MTTNNNNTNEAFTRILQELISIRADVNHGNVRISYLENNFHQQFAVPTPLNDGNTNDTAVHQDPVQRSRLLTAPNYRGPRVVDANITGIPKAGLVPRYNAMLQRLHLLQNGSSAVPLASNVLKAKRKMLHSLAIEITNLIEIMHPNALSWNQLGDDDQRYFSLLLEEKAHSQGLQIYMCKKQWCARSLITQALKALKVRRRRAVARDNASAGLEVAEEQRVAANTGNGIDDSDNDSTTSNMIDE</sequence>
<feature type="region of interest" description="Disordered" evidence="1">
    <location>
        <begin position="222"/>
        <end position="244"/>
    </location>
</feature>
<keyword evidence="3" id="KW-1185">Reference proteome</keyword>
<dbReference type="OrthoDB" id="2285335at2759"/>
<dbReference type="EMBL" id="JAEPRC010000411">
    <property type="protein sequence ID" value="KAG2197898.1"/>
    <property type="molecule type" value="Genomic_DNA"/>
</dbReference>
<proteinExistence type="predicted"/>
<evidence type="ECO:0000256" key="1">
    <source>
        <dbReference type="SAM" id="MobiDB-lite"/>
    </source>
</evidence>
<feature type="compositionally biased region" description="Low complexity" evidence="1">
    <location>
        <begin position="224"/>
        <end position="244"/>
    </location>
</feature>